<reference evidence="7 8" key="1">
    <citation type="submission" date="2017-02" db="EMBL/GenBank/DDBJ databases">
        <title>Genomic diversity within the haloalkaliphilic genus Thioalkalivibrio.</title>
        <authorList>
            <person name="Ahn A.-C."/>
            <person name="Meier-Kolthoff J."/>
            <person name="Overmars L."/>
            <person name="Richter M."/>
            <person name="Woyke T."/>
            <person name="Sorokin D.Y."/>
            <person name="Muyzer G."/>
        </authorList>
    </citation>
    <scope>NUCLEOTIDE SEQUENCE [LARGE SCALE GENOMIC DNA]</scope>
    <source>
        <strain evidence="7 8">ALJD</strain>
    </source>
</reference>
<evidence type="ECO:0000313" key="8">
    <source>
        <dbReference type="Proteomes" id="UP000189462"/>
    </source>
</evidence>
<evidence type="ECO:0000313" key="7">
    <source>
        <dbReference type="EMBL" id="OOG26825.1"/>
    </source>
</evidence>
<accession>A0A1V3NP04</accession>
<dbReference type="GO" id="GO:0004803">
    <property type="term" value="F:transposase activity"/>
    <property type="evidence" value="ECO:0007669"/>
    <property type="project" value="UniProtKB-UniRule"/>
</dbReference>
<dbReference type="PANTHER" id="PTHR33217">
    <property type="entry name" value="TRANSPOSASE FOR INSERTION SEQUENCE ELEMENT IS1081"/>
    <property type="match status" value="1"/>
</dbReference>
<dbReference type="PROSITE" id="PS01007">
    <property type="entry name" value="TRANSPOSASE_MUTATOR"/>
    <property type="match status" value="1"/>
</dbReference>
<name>A0A1V3NP04_9GAMM</name>
<keyword evidence="6" id="KW-0814">Transposable element</keyword>
<gene>
    <name evidence="7" type="ORF">B1C78_04445</name>
</gene>
<evidence type="ECO:0000256" key="2">
    <source>
        <dbReference type="ARBA" id="ARBA00010961"/>
    </source>
</evidence>
<comment type="similarity">
    <text evidence="2 6">Belongs to the transposase mutator family.</text>
</comment>
<dbReference type="AlphaFoldDB" id="A0A1V3NP04"/>
<dbReference type="EMBL" id="MVBK01000023">
    <property type="protein sequence ID" value="OOG26825.1"/>
    <property type="molecule type" value="Genomic_DNA"/>
</dbReference>
<keyword evidence="8" id="KW-1185">Reference proteome</keyword>
<evidence type="ECO:0000256" key="4">
    <source>
        <dbReference type="ARBA" id="ARBA00023125"/>
    </source>
</evidence>
<dbReference type="Proteomes" id="UP000189462">
    <property type="component" value="Unassembled WGS sequence"/>
</dbReference>
<protein>
    <recommendedName>
        <fullName evidence="6">Mutator family transposase</fullName>
    </recommendedName>
</protein>
<evidence type="ECO:0000256" key="1">
    <source>
        <dbReference type="ARBA" id="ARBA00002190"/>
    </source>
</evidence>
<dbReference type="GO" id="GO:0006313">
    <property type="term" value="P:DNA transposition"/>
    <property type="evidence" value="ECO:0007669"/>
    <property type="project" value="UniProtKB-UniRule"/>
</dbReference>
<sequence length="405" mass="45859">MQEQEKKELAARLAKGIKTEKDLSDFSAELMKLVVETALGAEMEAHLGYAKHDPAGHHSGNSRNGFSRKTLKGSHGEVEIVTPRDRNGSFEPQLVGKGQTRLTQFDEQILALYARGMSTRDIVSAFQEMYGAQVSANLVSRVTEAVIEQVEAWQNRALDEVYPIVFLDCVVLKVRQERRMVNKSMYLALGINTEGEKELLGLWLAETEGAKFWLSVLTELQNRGVKEIFIACVDGLSGFPDAIEAAFPHTRVQLCMVHMVRNSVRYVSWKDRKALCRDLRQIYHSASAEQAEAQLAAFEAAWGERYPSIGPIWRRHWAQVIPLFDYPPEIRKVTYTTNAIESLNSVIRKATKNRRVFPSDASAMKVVFLAVQSASKRWTRPIQNWKAAMHRFEIEHGERIRGVQG</sequence>
<comment type="caution">
    <text evidence="7">The sequence shown here is derived from an EMBL/GenBank/DDBJ whole genome shotgun (WGS) entry which is preliminary data.</text>
</comment>
<keyword evidence="3 6" id="KW-0815">Transposition</keyword>
<dbReference type="Pfam" id="PF00872">
    <property type="entry name" value="Transposase_mut"/>
    <property type="match status" value="1"/>
</dbReference>
<dbReference type="RefSeq" id="WP_077277938.1">
    <property type="nucleotide sequence ID" value="NZ_MVBK01000023.1"/>
</dbReference>
<keyword evidence="5 6" id="KW-0233">DNA recombination</keyword>
<dbReference type="GO" id="GO:0003677">
    <property type="term" value="F:DNA binding"/>
    <property type="evidence" value="ECO:0007669"/>
    <property type="project" value="UniProtKB-UniRule"/>
</dbReference>
<evidence type="ECO:0000256" key="5">
    <source>
        <dbReference type="ARBA" id="ARBA00023172"/>
    </source>
</evidence>
<dbReference type="InterPro" id="IPR001207">
    <property type="entry name" value="Transposase_mutator"/>
</dbReference>
<comment type="function">
    <text evidence="1 6">Required for the transposition of the insertion element.</text>
</comment>
<dbReference type="OrthoDB" id="9793302at2"/>
<dbReference type="PANTHER" id="PTHR33217:SF5">
    <property type="entry name" value="MUTATOR FAMILY TRANSPOSASE"/>
    <property type="match status" value="1"/>
</dbReference>
<dbReference type="STRING" id="108003.B1C78_04445"/>
<evidence type="ECO:0000256" key="3">
    <source>
        <dbReference type="ARBA" id="ARBA00022578"/>
    </source>
</evidence>
<evidence type="ECO:0000256" key="6">
    <source>
        <dbReference type="RuleBase" id="RU365089"/>
    </source>
</evidence>
<proteinExistence type="inferred from homology"/>
<dbReference type="NCBIfam" id="NF033543">
    <property type="entry name" value="transpos_IS256"/>
    <property type="match status" value="1"/>
</dbReference>
<keyword evidence="4 6" id="KW-0238">DNA-binding</keyword>
<organism evidence="7 8">
    <name type="scientific">Thioalkalivibrio denitrificans</name>
    <dbReference type="NCBI Taxonomy" id="108003"/>
    <lineage>
        <taxon>Bacteria</taxon>
        <taxon>Pseudomonadati</taxon>
        <taxon>Pseudomonadota</taxon>
        <taxon>Gammaproteobacteria</taxon>
        <taxon>Chromatiales</taxon>
        <taxon>Ectothiorhodospiraceae</taxon>
        <taxon>Thioalkalivibrio</taxon>
    </lineage>
</organism>